<feature type="transmembrane region" description="Helical" evidence="7">
    <location>
        <begin position="195"/>
        <end position="216"/>
    </location>
</feature>
<protein>
    <recommendedName>
        <fullName evidence="10">Major facilitator superfamily (MFS) profile domain-containing protein</fullName>
    </recommendedName>
</protein>
<evidence type="ECO:0000256" key="5">
    <source>
        <dbReference type="ARBA" id="ARBA00023136"/>
    </source>
</evidence>
<evidence type="ECO:0000313" key="9">
    <source>
        <dbReference type="Proteomes" id="UP000223968"/>
    </source>
</evidence>
<proteinExistence type="predicted"/>
<reference evidence="8 9" key="1">
    <citation type="submission" date="2017-10" db="EMBL/GenBank/DDBJ databases">
        <title>Comparative genomics in systemic dimorphic fungi from Ajellomycetaceae.</title>
        <authorList>
            <person name="Munoz J.F."/>
            <person name="Mcewen J.G."/>
            <person name="Clay O.K."/>
            <person name="Cuomo C.A."/>
        </authorList>
    </citation>
    <scope>NUCLEOTIDE SEQUENCE [LARGE SCALE GENOMIC DNA]</scope>
    <source>
        <strain evidence="8 9">UAMH5409</strain>
    </source>
</reference>
<evidence type="ECO:0008006" key="10">
    <source>
        <dbReference type="Google" id="ProtNLM"/>
    </source>
</evidence>
<dbReference type="GO" id="GO:0022857">
    <property type="term" value="F:transmembrane transporter activity"/>
    <property type="evidence" value="ECO:0007669"/>
    <property type="project" value="InterPro"/>
</dbReference>
<feature type="compositionally biased region" description="Polar residues" evidence="6">
    <location>
        <begin position="8"/>
        <end position="18"/>
    </location>
</feature>
<evidence type="ECO:0000256" key="1">
    <source>
        <dbReference type="ARBA" id="ARBA00004141"/>
    </source>
</evidence>
<dbReference type="Gene3D" id="1.20.1250.20">
    <property type="entry name" value="MFS general substrate transporter like domains"/>
    <property type="match status" value="1"/>
</dbReference>
<comment type="subcellular location">
    <subcellularLocation>
        <location evidence="1">Membrane</location>
        <topology evidence="1">Multi-pass membrane protein</topology>
    </subcellularLocation>
</comment>
<keyword evidence="2" id="KW-0813">Transport</keyword>
<dbReference type="AlphaFoldDB" id="A0A2B7Y2Q7"/>
<dbReference type="GO" id="GO:0016020">
    <property type="term" value="C:membrane"/>
    <property type="evidence" value="ECO:0007669"/>
    <property type="project" value="UniProtKB-SubCell"/>
</dbReference>
<feature type="region of interest" description="Disordered" evidence="6">
    <location>
        <begin position="1"/>
        <end position="25"/>
    </location>
</feature>
<dbReference type="InterPro" id="IPR036259">
    <property type="entry name" value="MFS_trans_sf"/>
</dbReference>
<sequence>MDPVELSSADSSPKTARVSTDVPEDTDSEKDRRLLWELDLHILPVLIVIYFFAFLDRINLGNVLILGIVEELNLTGPRDTNVALLIFFVPYILFEVPGNLILKKVASQRGSHYLHFSSGFVKSLTGLIVCRFFLGVFEAGLFPGFVYLMSMYYKRHEFQKRLATLFVSGMLAGAFGGVLTFALAKLDGVGGYSGWRIFIVEGLMSVVLSLFTKFLIVDWPSDAKFLPEKDRLLVTSRVKKDSGGLLYFCIDSSGYAATLFNPTILRQFGYDASQSQAISQIEPAIAGFSSCLDALSPTSGHTFTVPNTPIPQSQAHGTLLGQYWGVRCATLNHRLAHEQPGWAL</sequence>
<evidence type="ECO:0000256" key="2">
    <source>
        <dbReference type="ARBA" id="ARBA00022448"/>
    </source>
</evidence>
<evidence type="ECO:0000256" key="6">
    <source>
        <dbReference type="SAM" id="MobiDB-lite"/>
    </source>
</evidence>
<comment type="caution">
    <text evidence="8">The sequence shown here is derived from an EMBL/GenBank/DDBJ whole genome shotgun (WGS) entry which is preliminary data.</text>
</comment>
<evidence type="ECO:0000256" key="3">
    <source>
        <dbReference type="ARBA" id="ARBA00022692"/>
    </source>
</evidence>
<name>A0A2B7Y2Q7_9EURO</name>
<dbReference type="Proteomes" id="UP000223968">
    <property type="component" value="Unassembled WGS sequence"/>
</dbReference>
<dbReference type="Pfam" id="PF07690">
    <property type="entry name" value="MFS_1"/>
    <property type="match status" value="1"/>
</dbReference>
<evidence type="ECO:0000256" key="4">
    <source>
        <dbReference type="ARBA" id="ARBA00022989"/>
    </source>
</evidence>
<dbReference type="InterPro" id="IPR011701">
    <property type="entry name" value="MFS"/>
</dbReference>
<keyword evidence="4 7" id="KW-1133">Transmembrane helix</keyword>
<keyword evidence="5 7" id="KW-0472">Membrane</keyword>
<dbReference type="STRING" id="1447875.A0A2B7Y2Q7"/>
<keyword evidence="9" id="KW-1185">Reference proteome</keyword>
<dbReference type="SUPFAM" id="SSF103473">
    <property type="entry name" value="MFS general substrate transporter"/>
    <property type="match status" value="1"/>
</dbReference>
<evidence type="ECO:0000256" key="7">
    <source>
        <dbReference type="SAM" id="Phobius"/>
    </source>
</evidence>
<organism evidence="8 9">
    <name type="scientific">Helicocarpus griseus UAMH5409</name>
    <dbReference type="NCBI Taxonomy" id="1447875"/>
    <lineage>
        <taxon>Eukaryota</taxon>
        <taxon>Fungi</taxon>
        <taxon>Dikarya</taxon>
        <taxon>Ascomycota</taxon>
        <taxon>Pezizomycotina</taxon>
        <taxon>Eurotiomycetes</taxon>
        <taxon>Eurotiomycetidae</taxon>
        <taxon>Onygenales</taxon>
        <taxon>Ajellomycetaceae</taxon>
        <taxon>Helicocarpus</taxon>
    </lineage>
</organism>
<dbReference type="OrthoDB" id="19923at2759"/>
<feature type="transmembrane region" description="Helical" evidence="7">
    <location>
        <begin position="162"/>
        <end position="183"/>
    </location>
</feature>
<accession>A0A2B7Y2Q7</accession>
<dbReference type="PANTHER" id="PTHR43791:SF52">
    <property type="entry name" value="TRANSPORTER, PUTATIVE (AFU_ORTHOLOGUE AFUA_1G11820)-RELATED"/>
    <property type="match status" value="1"/>
</dbReference>
<keyword evidence="3 7" id="KW-0812">Transmembrane</keyword>
<dbReference type="EMBL" id="PDNB01000025">
    <property type="protein sequence ID" value="PGH15409.1"/>
    <property type="molecule type" value="Genomic_DNA"/>
</dbReference>
<gene>
    <name evidence="8" type="ORF">AJ79_02385</name>
</gene>
<feature type="transmembrane region" description="Helical" evidence="7">
    <location>
        <begin position="42"/>
        <end position="69"/>
    </location>
</feature>
<evidence type="ECO:0000313" key="8">
    <source>
        <dbReference type="EMBL" id="PGH15409.1"/>
    </source>
</evidence>
<feature type="transmembrane region" description="Helical" evidence="7">
    <location>
        <begin position="124"/>
        <end position="150"/>
    </location>
</feature>
<dbReference type="PANTHER" id="PTHR43791">
    <property type="entry name" value="PERMEASE-RELATED"/>
    <property type="match status" value="1"/>
</dbReference>
<feature type="transmembrane region" description="Helical" evidence="7">
    <location>
        <begin position="81"/>
        <end position="102"/>
    </location>
</feature>